<proteinExistence type="predicted"/>
<keyword evidence="3" id="KW-1185">Reference proteome</keyword>
<reference evidence="2 3" key="1">
    <citation type="journal article" date="2023" name="Int. J. Syst. Evol. Microbiol.">
        <title>Physiological and genomic analyses of cobalamin (vitamin B12)-auxotrophy of Lysobacter auxotrophicus sp. nov., a methionine-auxotrophic chitinolytic bacterium isolated from chitin-treated soil.</title>
        <authorList>
            <person name="Saito A."/>
            <person name="Dohra H."/>
            <person name="Hamada M."/>
            <person name="Moriuchi R."/>
            <person name="Kotsuchibashi Y."/>
            <person name="Mori K."/>
        </authorList>
    </citation>
    <scope>NUCLEOTIDE SEQUENCE [LARGE SCALE GENOMIC DNA]</scope>
    <source>
        <strain evidence="2 3">5-21a</strain>
    </source>
</reference>
<dbReference type="Gene3D" id="1.25.10.90">
    <property type="match status" value="1"/>
</dbReference>
<dbReference type="Proteomes" id="UP001317822">
    <property type="component" value="Chromosome"/>
</dbReference>
<dbReference type="SUPFAM" id="SSF48371">
    <property type="entry name" value="ARM repeat"/>
    <property type="match status" value="1"/>
</dbReference>
<dbReference type="InterPro" id="IPR016024">
    <property type="entry name" value="ARM-type_fold"/>
</dbReference>
<dbReference type="Pfam" id="PF08713">
    <property type="entry name" value="DNA_alkylation"/>
    <property type="match status" value="1"/>
</dbReference>
<dbReference type="EMBL" id="AP027041">
    <property type="protein sequence ID" value="BDU16805.1"/>
    <property type="molecule type" value="Genomic_DNA"/>
</dbReference>
<organism evidence="2 3">
    <name type="scientific">Lysobacter auxotrophicus</name>
    <dbReference type="NCBI Taxonomy" id="2992573"/>
    <lineage>
        <taxon>Bacteria</taxon>
        <taxon>Pseudomonadati</taxon>
        <taxon>Pseudomonadota</taxon>
        <taxon>Gammaproteobacteria</taxon>
        <taxon>Lysobacterales</taxon>
        <taxon>Lysobacteraceae</taxon>
        <taxon>Lysobacter</taxon>
    </lineage>
</organism>
<dbReference type="RefSeq" id="WP_281778791.1">
    <property type="nucleotide sequence ID" value="NZ_AP027041.1"/>
</dbReference>
<evidence type="ECO:0000256" key="1">
    <source>
        <dbReference type="SAM" id="MobiDB-lite"/>
    </source>
</evidence>
<dbReference type="InterPro" id="IPR014825">
    <property type="entry name" value="DNA_alkylation"/>
</dbReference>
<dbReference type="PANTHER" id="PTHR41291:SF1">
    <property type="entry name" value="DNA ALKYLATION REPAIR PROTEIN"/>
    <property type="match status" value="1"/>
</dbReference>
<evidence type="ECO:0000313" key="3">
    <source>
        <dbReference type="Proteomes" id="UP001317822"/>
    </source>
</evidence>
<dbReference type="CDD" id="cd06561">
    <property type="entry name" value="AlkD_like"/>
    <property type="match status" value="1"/>
</dbReference>
<accession>A0ABN6UKK7</accession>
<sequence length="271" mass="29893">MSARISPASPSSEASIDARTTQALAWLRAHASDAARDGMARFAIPSDHALGVSMKDIQALAKQLGRDHALADALWDTGVYEARMLAAYVAEPARVTPAQMDRWCRDFDNWAVCDTLCFTLFDRTPHAFAKVVQWSSRRDEFQKRAAFALLASLALHGRLEDEALYADGLALIEREAADERNFVKKGVNWALRAIGRRADWRAEATAVAKRLAASDAASARWIGKDALREFAKQPPKPAKKAQKKRPEQHATTSASKKALPKTAARTRRNAD</sequence>
<protein>
    <submittedName>
        <fullName evidence="2">DNA alkylation repair protein</fullName>
    </submittedName>
</protein>
<name>A0ABN6UKK7_9GAMM</name>
<evidence type="ECO:0000313" key="2">
    <source>
        <dbReference type="EMBL" id="BDU16805.1"/>
    </source>
</evidence>
<gene>
    <name evidence="2" type="ORF">LA521A_20060</name>
</gene>
<dbReference type="PANTHER" id="PTHR41291">
    <property type="entry name" value="DNA ALKYLATION REPAIR PROTEIN"/>
    <property type="match status" value="1"/>
</dbReference>
<feature type="region of interest" description="Disordered" evidence="1">
    <location>
        <begin position="227"/>
        <end position="271"/>
    </location>
</feature>